<name>A0AAD9QI24_ACRCE</name>
<dbReference type="SUPFAM" id="SSF47823">
    <property type="entry name" value="lambda integrase-like, N-terminal domain"/>
    <property type="match status" value="1"/>
</dbReference>
<organism evidence="2 3">
    <name type="scientific">Acropora cervicornis</name>
    <name type="common">Staghorn coral</name>
    <dbReference type="NCBI Taxonomy" id="6130"/>
    <lineage>
        <taxon>Eukaryota</taxon>
        <taxon>Metazoa</taxon>
        <taxon>Cnidaria</taxon>
        <taxon>Anthozoa</taxon>
        <taxon>Hexacorallia</taxon>
        <taxon>Scleractinia</taxon>
        <taxon>Astrocoeniina</taxon>
        <taxon>Acroporidae</taxon>
        <taxon>Acropora</taxon>
    </lineage>
</organism>
<dbReference type="Proteomes" id="UP001249851">
    <property type="component" value="Unassembled WGS sequence"/>
</dbReference>
<dbReference type="AlphaFoldDB" id="A0AAD9QI24"/>
<dbReference type="PANTHER" id="PTHR35617:SF3">
    <property type="entry name" value="CORE-BINDING (CB) DOMAIN-CONTAINING PROTEIN"/>
    <property type="match status" value="1"/>
</dbReference>
<evidence type="ECO:0000313" key="2">
    <source>
        <dbReference type="EMBL" id="KAK2561652.1"/>
    </source>
</evidence>
<keyword evidence="3" id="KW-1185">Reference proteome</keyword>
<dbReference type="EMBL" id="JARQWQ010000031">
    <property type="protein sequence ID" value="KAK2561652.1"/>
    <property type="molecule type" value="Genomic_DNA"/>
</dbReference>
<evidence type="ECO:0000313" key="3">
    <source>
        <dbReference type="Proteomes" id="UP001249851"/>
    </source>
</evidence>
<dbReference type="Gene3D" id="1.10.150.130">
    <property type="match status" value="1"/>
</dbReference>
<dbReference type="InterPro" id="IPR010998">
    <property type="entry name" value="Integrase_recombinase_N"/>
</dbReference>
<gene>
    <name evidence="2" type="ORF">P5673_015004</name>
</gene>
<accession>A0AAD9QI24</accession>
<keyword evidence="1" id="KW-0238">DNA-binding</keyword>
<evidence type="ECO:0000256" key="1">
    <source>
        <dbReference type="ARBA" id="ARBA00023125"/>
    </source>
</evidence>
<protein>
    <submittedName>
        <fullName evidence="2">Uncharacterized protein</fullName>
    </submittedName>
</protein>
<reference evidence="2" key="2">
    <citation type="journal article" date="2023" name="Science">
        <title>Genomic signatures of disease resistance in endangered staghorn corals.</title>
        <authorList>
            <person name="Vollmer S.V."/>
            <person name="Selwyn J.D."/>
            <person name="Despard B.A."/>
            <person name="Roesel C.L."/>
        </authorList>
    </citation>
    <scope>NUCLEOTIDE SEQUENCE</scope>
    <source>
        <strain evidence="2">K2</strain>
    </source>
</reference>
<dbReference type="GO" id="GO:0003677">
    <property type="term" value="F:DNA binding"/>
    <property type="evidence" value="ECO:0007669"/>
    <property type="project" value="UniProtKB-KW"/>
</dbReference>
<dbReference type="PANTHER" id="PTHR35617">
    <property type="entry name" value="PHAGE_INTEGRASE DOMAIN-CONTAINING PROTEIN"/>
    <property type="match status" value="1"/>
</dbReference>
<sequence length="276" mass="30954">MDVAADIDLFASRLNHQLKPYIAYRPDPGALAVNAFHSSWKEYTFYAFPPFCIMQREDQDTLSTSTASGNTSTSQEARTSCLPLVRDLLSDQGISKEASKLILKSWRTGTQKQCRTYLERWKLFCPSRKVNPLCGTVTNGIDFLVTQYKRGLTYSSLNTARCALSNVILLPNGNTFGNHPLVTRLMKGVLESRPTLPRYNSICNVSTVLDFIKTLGPNEELSLKNVTLKWVTLVALLSGQRCQTIHTLRISGMKETNGQIRFDISTLLKTSNPEKH</sequence>
<comment type="caution">
    <text evidence="2">The sequence shown here is derived from an EMBL/GenBank/DDBJ whole genome shotgun (WGS) entry which is preliminary data.</text>
</comment>
<proteinExistence type="predicted"/>
<reference evidence="2" key="1">
    <citation type="journal article" date="2023" name="G3 (Bethesda)">
        <title>Whole genome assembly and annotation of the endangered Caribbean coral Acropora cervicornis.</title>
        <authorList>
            <person name="Selwyn J.D."/>
            <person name="Vollmer S.V."/>
        </authorList>
    </citation>
    <scope>NUCLEOTIDE SEQUENCE</scope>
    <source>
        <strain evidence="2">K2</strain>
    </source>
</reference>